<proteinExistence type="predicted"/>
<gene>
    <name evidence="6" type="ORF">VC03_00915</name>
</gene>
<dbReference type="Gene3D" id="3.20.20.10">
    <property type="entry name" value="Alanine racemase"/>
    <property type="match status" value="1"/>
</dbReference>
<dbReference type="GO" id="GO:0030170">
    <property type="term" value="F:pyridoxal phosphate binding"/>
    <property type="evidence" value="ECO:0007669"/>
    <property type="project" value="TreeGrafter"/>
</dbReference>
<dbReference type="PANTHER" id="PTHR30511:SF0">
    <property type="entry name" value="ALANINE RACEMASE, CATABOLIC-RELATED"/>
    <property type="match status" value="1"/>
</dbReference>
<protein>
    <recommendedName>
        <fullName evidence="5">Alanine racemase C-terminal domain-containing protein</fullName>
    </recommendedName>
</protein>
<dbReference type="HOGENOM" id="CLU_075037_0_0_0"/>
<reference evidence="6 7" key="1">
    <citation type="journal article" date="2012" name="BMC Genomics">
        <title>Genomic sequence analysis and characterization of Sneathia amnii sp. nov.</title>
        <authorList>
            <consortium name="Vaginal Microbiome Consortium (additional members)"/>
            <person name="Harwich M.D.Jr."/>
            <person name="Serrano M.G."/>
            <person name="Fettweis J.M."/>
            <person name="Alves J.M."/>
            <person name="Reimers M.A."/>
            <person name="Buck G.A."/>
            <person name="Jefferson K.K."/>
        </authorList>
    </citation>
    <scope>NUCLEOTIDE SEQUENCE [LARGE SCALE GENOMIC DNA]</scope>
    <source>
        <strain evidence="6 7">SN35</strain>
    </source>
</reference>
<organism evidence="6 7">
    <name type="scientific">Sneathia vaginalis</name>
    <dbReference type="NCBI Taxonomy" id="187101"/>
    <lineage>
        <taxon>Bacteria</taxon>
        <taxon>Fusobacteriati</taxon>
        <taxon>Fusobacteriota</taxon>
        <taxon>Fusobacteriia</taxon>
        <taxon>Fusobacteriales</taxon>
        <taxon>Leptotrichiaceae</taxon>
        <taxon>Sneathia</taxon>
    </lineage>
</organism>
<dbReference type="EMBL" id="CP011280">
    <property type="protein sequence ID" value="AKC95148.1"/>
    <property type="molecule type" value="Genomic_DNA"/>
</dbReference>
<evidence type="ECO:0000256" key="3">
    <source>
        <dbReference type="ARBA" id="ARBA00023235"/>
    </source>
</evidence>
<dbReference type="RefSeq" id="WP_046328254.1">
    <property type="nucleotide sequence ID" value="NZ_CP011280.1"/>
</dbReference>
<dbReference type="KEGG" id="sns:VC03_00915"/>
<feature type="modified residue" description="N6-(pyridoxal phosphate)lysine" evidence="4">
    <location>
        <position position="30"/>
    </location>
</feature>
<name>A0A0E3UUB9_9FUSO</name>
<evidence type="ECO:0000256" key="4">
    <source>
        <dbReference type="PIRSR" id="PIRSR600821-50"/>
    </source>
</evidence>
<accession>A0A0E3UUB9</accession>
<dbReference type="Gene3D" id="2.40.37.10">
    <property type="entry name" value="Lyase, Ornithine Decarboxylase, Chain A, domain 1"/>
    <property type="match status" value="1"/>
</dbReference>
<dbReference type="PATRIC" id="fig|1069640.6.peg.172"/>
<dbReference type="Proteomes" id="UP000033103">
    <property type="component" value="Chromosome"/>
</dbReference>
<dbReference type="Pfam" id="PF00842">
    <property type="entry name" value="Ala_racemase_C"/>
    <property type="match status" value="1"/>
</dbReference>
<evidence type="ECO:0000313" key="6">
    <source>
        <dbReference type="EMBL" id="AKC95148.1"/>
    </source>
</evidence>
<sequence length="288" mass="33540">MAELLIRKKRIISNLNKLKEYSPNNIYVLKANAYGLGIENIVSILKEQNEDFFAVSNIEEAMRVRKIDSECRVLILGDVDKKDIDLVKTYNFEPTLFSQKQMEKYRGLRVHVSFNTGLNRLGFDEYVDYPNILSVYSHISDAFNKKRVMDQVNRFDEICKNYTNVKKHLFSTEAMLLYPNKYDYCRIGMGLYGFNEGFLKASVLKVKVLQKRSIKKGEYIFYGSKNIAKKDMDIAILELGYKDINIQNACMDMMYMPITEDIGDYVYIDIDSEKQLASLSPYIKRTLI</sequence>
<dbReference type="OrthoDB" id="79223at2"/>
<dbReference type="GO" id="GO:0030632">
    <property type="term" value="P:D-alanine biosynthetic process"/>
    <property type="evidence" value="ECO:0007669"/>
    <property type="project" value="TreeGrafter"/>
</dbReference>
<keyword evidence="3" id="KW-0413">Isomerase</keyword>
<evidence type="ECO:0000313" key="7">
    <source>
        <dbReference type="Proteomes" id="UP000033103"/>
    </source>
</evidence>
<dbReference type="SUPFAM" id="SSF51419">
    <property type="entry name" value="PLP-binding barrel"/>
    <property type="match status" value="1"/>
</dbReference>
<dbReference type="InterPro" id="IPR001608">
    <property type="entry name" value="Ala_racemase_N"/>
</dbReference>
<evidence type="ECO:0000256" key="2">
    <source>
        <dbReference type="ARBA" id="ARBA00022898"/>
    </source>
</evidence>
<evidence type="ECO:0000259" key="5">
    <source>
        <dbReference type="SMART" id="SM01005"/>
    </source>
</evidence>
<dbReference type="Pfam" id="PF01168">
    <property type="entry name" value="Ala_racemase_N"/>
    <property type="match status" value="1"/>
</dbReference>
<dbReference type="PRINTS" id="PR00992">
    <property type="entry name" value="ALARACEMASE"/>
</dbReference>
<dbReference type="InterPro" id="IPR009006">
    <property type="entry name" value="Ala_racemase/Decarboxylase_C"/>
</dbReference>
<dbReference type="InterPro" id="IPR011079">
    <property type="entry name" value="Ala_racemase_C"/>
</dbReference>
<dbReference type="GO" id="GO:0008784">
    <property type="term" value="F:alanine racemase activity"/>
    <property type="evidence" value="ECO:0007669"/>
    <property type="project" value="InterPro"/>
</dbReference>
<comment type="cofactor">
    <cofactor evidence="1 4">
        <name>pyridoxal 5'-phosphate</name>
        <dbReference type="ChEBI" id="CHEBI:597326"/>
    </cofactor>
</comment>
<dbReference type="GO" id="GO:0005829">
    <property type="term" value="C:cytosol"/>
    <property type="evidence" value="ECO:0007669"/>
    <property type="project" value="TreeGrafter"/>
</dbReference>
<evidence type="ECO:0000256" key="1">
    <source>
        <dbReference type="ARBA" id="ARBA00001933"/>
    </source>
</evidence>
<dbReference type="InterPro" id="IPR029066">
    <property type="entry name" value="PLP-binding_barrel"/>
</dbReference>
<dbReference type="SUPFAM" id="SSF50621">
    <property type="entry name" value="Alanine racemase C-terminal domain-like"/>
    <property type="match status" value="1"/>
</dbReference>
<dbReference type="STRING" id="187101.VC03_00915"/>
<dbReference type="SMART" id="SM01005">
    <property type="entry name" value="Ala_racemase_C"/>
    <property type="match status" value="1"/>
</dbReference>
<dbReference type="PANTHER" id="PTHR30511">
    <property type="entry name" value="ALANINE RACEMASE"/>
    <property type="match status" value="1"/>
</dbReference>
<dbReference type="InterPro" id="IPR000821">
    <property type="entry name" value="Ala_racemase"/>
</dbReference>
<dbReference type="AlphaFoldDB" id="A0A0E3UUB9"/>
<keyword evidence="2 4" id="KW-0663">Pyridoxal phosphate</keyword>
<feature type="domain" description="Alanine racemase C-terminal" evidence="5">
    <location>
        <begin position="201"/>
        <end position="288"/>
    </location>
</feature>
<keyword evidence="7" id="KW-1185">Reference proteome</keyword>